<feature type="non-terminal residue" evidence="1">
    <location>
        <position position="133"/>
    </location>
</feature>
<organism evidence="1 2">
    <name type="scientific">Cetraspora pellucida</name>
    <dbReference type="NCBI Taxonomy" id="1433469"/>
    <lineage>
        <taxon>Eukaryota</taxon>
        <taxon>Fungi</taxon>
        <taxon>Fungi incertae sedis</taxon>
        <taxon>Mucoromycota</taxon>
        <taxon>Glomeromycotina</taxon>
        <taxon>Glomeromycetes</taxon>
        <taxon>Diversisporales</taxon>
        <taxon>Gigasporaceae</taxon>
        <taxon>Cetraspora</taxon>
    </lineage>
</organism>
<protein>
    <submittedName>
        <fullName evidence="1">3467_t:CDS:1</fullName>
    </submittedName>
</protein>
<accession>A0ACA9RHG2</accession>
<dbReference type="Proteomes" id="UP000789366">
    <property type="component" value="Unassembled WGS sequence"/>
</dbReference>
<gene>
    <name evidence="1" type="ORF">SPELUC_LOCUS17523</name>
</gene>
<name>A0ACA9RHG2_9GLOM</name>
<comment type="caution">
    <text evidence="1">The sequence shown here is derived from an EMBL/GenBank/DDBJ whole genome shotgun (WGS) entry which is preliminary data.</text>
</comment>
<proteinExistence type="predicted"/>
<feature type="non-terminal residue" evidence="1">
    <location>
        <position position="1"/>
    </location>
</feature>
<reference evidence="1" key="1">
    <citation type="submission" date="2021-06" db="EMBL/GenBank/DDBJ databases">
        <authorList>
            <person name="Kallberg Y."/>
            <person name="Tangrot J."/>
            <person name="Rosling A."/>
        </authorList>
    </citation>
    <scope>NUCLEOTIDE SEQUENCE</scope>
    <source>
        <strain evidence="1">28 12/20/2015</strain>
    </source>
</reference>
<keyword evidence="2" id="KW-1185">Reference proteome</keyword>
<sequence>PVQNLYNYVSLYLLDACEYFYLQLTRNAQEINNKNWFSKDKLEKNTLDNMMKEIAYASNLNVNEHKMMQFLGHHSTNELHTHKNSNDQQQLKNSILLLNAIQESQIVLQESQIIYQEFQVMQQESQVIQQESP</sequence>
<evidence type="ECO:0000313" key="1">
    <source>
        <dbReference type="EMBL" id="CAG8794438.1"/>
    </source>
</evidence>
<dbReference type="EMBL" id="CAJVPW010072480">
    <property type="protein sequence ID" value="CAG8794438.1"/>
    <property type="molecule type" value="Genomic_DNA"/>
</dbReference>
<evidence type="ECO:0000313" key="2">
    <source>
        <dbReference type="Proteomes" id="UP000789366"/>
    </source>
</evidence>